<evidence type="ECO:0000313" key="2">
    <source>
        <dbReference type="Proteomes" id="UP000824120"/>
    </source>
</evidence>
<keyword evidence="2" id="KW-1185">Reference proteome</keyword>
<organism evidence="1 2">
    <name type="scientific">Solanum commersonii</name>
    <name type="common">Commerson's wild potato</name>
    <name type="synonym">Commerson's nightshade</name>
    <dbReference type="NCBI Taxonomy" id="4109"/>
    <lineage>
        <taxon>Eukaryota</taxon>
        <taxon>Viridiplantae</taxon>
        <taxon>Streptophyta</taxon>
        <taxon>Embryophyta</taxon>
        <taxon>Tracheophyta</taxon>
        <taxon>Spermatophyta</taxon>
        <taxon>Magnoliopsida</taxon>
        <taxon>eudicotyledons</taxon>
        <taxon>Gunneridae</taxon>
        <taxon>Pentapetalae</taxon>
        <taxon>asterids</taxon>
        <taxon>lamiids</taxon>
        <taxon>Solanales</taxon>
        <taxon>Solanaceae</taxon>
        <taxon>Solanoideae</taxon>
        <taxon>Solaneae</taxon>
        <taxon>Solanum</taxon>
    </lineage>
</organism>
<protein>
    <submittedName>
        <fullName evidence="1">Uncharacterized protein</fullName>
    </submittedName>
</protein>
<name>A0A9J5ZBP3_SOLCO</name>
<gene>
    <name evidence="1" type="ORF">H5410_021676</name>
</gene>
<feature type="non-terminal residue" evidence="1">
    <location>
        <position position="105"/>
    </location>
</feature>
<evidence type="ECO:0000313" key="1">
    <source>
        <dbReference type="EMBL" id="KAG5610395.1"/>
    </source>
</evidence>
<proteinExistence type="predicted"/>
<sequence length="105" mass="11911">MSPICGLINTPNLNFCLSSSKLKFRHSKRVSQIDQLCTQDSCCDTLLPKILMLAILVTWASSSLIKNQESDALLTFKKRNAMHVFTHRFALIFQSTFHSAYSRSN</sequence>
<dbReference type="AlphaFoldDB" id="A0A9J5ZBP3"/>
<comment type="caution">
    <text evidence="1">The sequence shown here is derived from an EMBL/GenBank/DDBJ whole genome shotgun (WGS) entry which is preliminary data.</text>
</comment>
<reference evidence="1 2" key="1">
    <citation type="submission" date="2020-09" db="EMBL/GenBank/DDBJ databases">
        <title>De no assembly of potato wild relative species, Solanum commersonii.</title>
        <authorList>
            <person name="Cho K."/>
        </authorList>
    </citation>
    <scope>NUCLEOTIDE SEQUENCE [LARGE SCALE GENOMIC DNA]</scope>
    <source>
        <strain evidence="1">LZ3.2</strain>
        <tissue evidence="1">Leaf</tissue>
    </source>
</reference>
<accession>A0A9J5ZBP3</accession>
<dbReference type="EMBL" id="JACXVP010000004">
    <property type="protein sequence ID" value="KAG5610395.1"/>
    <property type="molecule type" value="Genomic_DNA"/>
</dbReference>
<dbReference type="Proteomes" id="UP000824120">
    <property type="component" value="Chromosome 4"/>
</dbReference>